<dbReference type="PANTHER" id="PTHR43194">
    <property type="entry name" value="HYDROLASE ALPHA/BETA FOLD FAMILY"/>
    <property type="match status" value="1"/>
</dbReference>
<dbReference type="InterPro" id="IPR029058">
    <property type="entry name" value="AB_hydrolase_fold"/>
</dbReference>
<dbReference type="Proteomes" id="UP000799539">
    <property type="component" value="Unassembled WGS sequence"/>
</dbReference>
<dbReference type="CDD" id="cd12809">
    <property type="entry name" value="Esterase_713_like-2"/>
    <property type="match status" value="1"/>
</dbReference>
<evidence type="ECO:0000259" key="1">
    <source>
        <dbReference type="Pfam" id="PF00561"/>
    </source>
</evidence>
<dbReference type="EMBL" id="ML992667">
    <property type="protein sequence ID" value="KAF2214717.1"/>
    <property type="molecule type" value="Genomic_DNA"/>
</dbReference>
<organism evidence="2 3">
    <name type="scientific">Cercospora zeae-maydis SCOH1-5</name>
    <dbReference type="NCBI Taxonomy" id="717836"/>
    <lineage>
        <taxon>Eukaryota</taxon>
        <taxon>Fungi</taxon>
        <taxon>Dikarya</taxon>
        <taxon>Ascomycota</taxon>
        <taxon>Pezizomycotina</taxon>
        <taxon>Dothideomycetes</taxon>
        <taxon>Dothideomycetidae</taxon>
        <taxon>Mycosphaerellales</taxon>
        <taxon>Mycosphaerellaceae</taxon>
        <taxon>Cercospora</taxon>
    </lineage>
</organism>
<proteinExistence type="predicted"/>
<dbReference type="PANTHER" id="PTHR43194:SF4">
    <property type="entry name" value="AB HYDROLASE-1 DOMAIN-CONTAINING PROTEIN"/>
    <property type="match status" value="1"/>
</dbReference>
<dbReference type="InterPro" id="IPR000073">
    <property type="entry name" value="AB_hydrolase_1"/>
</dbReference>
<dbReference type="InterPro" id="IPR050228">
    <property type="entry name" value="Carboxylesterase_BioH"/>
</dbReference>
<evidence type="ECO:0000313" key="2">
    <source>
        <dbReference type="EMBL" id="KAF2214717.1"/>
    </source>
</evidence>
<protein>
    <recommendedName>
        <fullName evidence="1">AB hydrolase-1 domain-containing protein</fullName>
    </recommendedName>
</protein>
<gene>
    <name evidence="2" type="ORF">CERZMDRAFT_36596</name>
</gene>
<dbReference type="SUPFAM" id="SSF53474">
    <property type="entry name" value="alpha/beta-Hydrolases"/>
    <property type="match status" value="1"/>
</dbReference>
<sequence length="366" mass="40481">MTEAFASREYFYIGGQYINQTLPTSNTTSQFMIGQIYVEHLIPPIITKTSPVVLIHGNAQSGTNFLNTPDGREGWASYLLRAGYEVYITDQAARGRSPYLPGHDGNLTAFSTQQIESLFTAPEKQDPLPYPQAAGHSQWPGEGTAGDPIFDDFYASQLQTLTNGTLQASYNYASYTALLQKIGTPSFVFTHSQSGPWGFQLADTVPHLVQGLVSMEPQGPPFQNWEGPPFVQGYSTTGGLRRYGITPLPLHYDPPLENDDASLLRAKVVPARDSQSADCTRQAEPARRLVNLAQVSHLVMTGEASYHDVYDYCTVEYMRQAGVEVDFISLGDVGLHGNGHFIFLEKNSLEVLDKVVLPWLETRSKY</sequence>
<evidence type="ECO:0000313" key="3">
    <source>
        <dbReference type="Proteomes" id="UP000799539"/>
    </source>
</evidence>
<dbReference type="Pfam" id="PF00561">
    <property type="entry name" value="Abhydrolase_1"/>
    <property type="match status" value="1"/>
</dbReference>
<dbReference type="Gene3D" id="3.40.50.1820">
    <property type="entry name" value="alpha/beta hydrolase"/>
    <property type="match status" value="1"/>
</dbReference>
<accession>A0A6A6FMQ2</accession>
<dbReference type="OrthoDB" id="9978720at2759"/>
<feature type="domain" description="AB hydrolase-1" evidence="1">
    <location>
        <begin position="51"/>
        <end position="222"/>
    </location>
</feature>
<dbReference type="AlphaFoldDB" id="A0A6A6FMQ2"/>
<reference evidence="2" key="1">
    <citation type="journal article" date="2020" name="Stud. Mycol.">
        <title>101 Dothideomycetes genomes: a test case for predicting lifestyles and emergence of pathogens.</title>
        <authorList>
            <person name="Haridas S."/>
            <person name="Albert R."/>
            <person name="Binder M."/>
            <person name="Bloem J."/>
            <person name="Labutti K."/>
            <person name="Salamov A."/>
            <person name="Andreopoulos B."/>
            <person name="Baker S."/>
            <person name="Barry K."/>
            <person name="Bills G."/>
            <person name="Bluhm B."/>
            <person name="Cannon C."/>
            <person name="Castanera R."/>
            <person name="Culley D."/>
            <person name="Daum C."/>
            <person name="Ezra D."/>
            <person name="Gonzalez J."/>
            <person name="Henrissat B."/>
            <person name="Kuo A."/>
            <person name="Liang C."/>
            <person name="Lipzen A."/>
            <person name="Lutzoni F."/>
            <person name="Magnuson J."/>
            <person name="Mondo S."/>
            <person name="Nolan M."/>
            <person name="Ohm R."/>
            <person name="Pangilinan J."/>
            <person name="Park H.-J."/>
            <person name="Ramirez L."/>
            <person name="Alfaro M."/>
            <person name="Sun H."/>
            <person name="Tritt A."/>
            <person name="Yoshinaga Y."/>
            <person name="Zwiers L.-H."/>
            <person name="Turgeon B."/>
            <person name="Goodwin S."/>
            <person name="Spatafora J."/>
            <person name="Crous P."/>
            <person name="Grigoriev I."/>
        </authorList>
    </citation>
    <scope>NUCLEOTIDE SEQUENCE</scope>
    <source>
        <strain evidence="2">SCOH1-5</strain>
    </source>
</reference>
<keyword evidence="3" id="KW-1185">Reference proteome</keyword>
<name>A0A6A6FMQ2_9PEZI</name>